<sequence length="39" mass="4135">MPAGHSYKDQITGMSPGLIKEVPELFAAQSMNEGNGNLT</sequence>
<keyword evidence="2" id="KW-1185">Reference proteome</keyword>
<comment type="caution">
    <text evidence="1">The sequence shown here is derived from an EMBL/GenBank/DDBJ whole genome shotgun (WGS) entry which is preliminary data.</text>
</comment>
<evidence type="ECO:0000313" key="2">
    <source>
        <dbReference type="Proteomes" id="UP000637980"/>
    </source>
</evidence>
<protein>
    <submittedName>
        <fullName evidence="1">Uncharacterized protein</fullName>
    </submittedName>
</protein>
<dbReference type="Proteomes" id="UP000637980">
    <property type="component" value="Unassembled WGS sequence"/>
</dbReference>
<proteinExistence type="predicted"/>
<name>A0ABQ3E6C1_9HYPH</name>
<accession>A0ABQ3E6C1</accession>
<dbReference type="EMBL" id="BMXE01000002">
    <property type="protein sequence ID" value="GHB27899.1"/>
    <property type="molecule type" value="Genomic_DNA"/>
</dbReference>
<gene>
    <name evidence="1" type="ORF">GCM10007094_15400</name>
</gene>
<organism evidence="1 2">
    <name type="scientific">Pseudovibrio japonicus</name>
    <dbReference type="NCBI Taxonomy" id="366534"/>
    <lineage>
        <taxon>Bacteria</taxon>
        <taxon>Pseudomonadati</taxon>
        <taxon>Pseudomonadota</taxon>
        <taxon>Alphaproteobacteria</taxon>
        <taxon>Hyphomicrobiales</taxon>
        <taxon>Stappiaceae</taxon>
        <taxon>Pseudovibrio</taxon>
    </lineage>
</organism>
<reference evidence="2" key="1">
    <citation type="journal article" date="2019" name="Int. J. Syst. Evol. Microbiol.">
        <title>The Global Catalogue of Microorganisms (GCM) 10K type strain sequencing project: providing services to taxonomists for standard genome sequencing and annotation.</title>
        <authorList>
            <consortium name="The Broad Institute Genomics Platform"/>
            <consortium name="The Broad Institute Genome Sequencing Center for Infectious Disease"/>
            <person name="Wu L."/>
            <person name="Ma J."/>
        </authorList>
    </citation>
    <scope>NUCLEOTIDE SEQUENCE [LARGE SCALE GENOMIC DNA]</scope>
    <source>
        <strain evidence="2">KCTC 12861</strain>
    </source>
</reference>
<evidence type="ECO:0000313" key="1">
    <source>
        <dbReference type="EMBL" id="GHB27899.1"/>
    </source>
</evidence>